<name>A0ABW4MIL3_9SPHN</name>
<evidence type="ECO:0000256" key="1">
    <source>
        <dbReference type="ARBA" id="ARBA00004127"/>
    </source>
</evidence>
<evidence type="ECO:0000259" key="6">
    <source>
        <dbReference type="Pfam" id="PF06803"/>
    </source>
</evidence>
<evidence type="ECO:0000256" key="4">
    <source>
        <dbReference type="ARBA" id="ARBA00023136"/>
    </source>
</evidence>
<keyword evidence="8" id="KW-1185">Reference proteome</keyword>
<dbReference type="EMBL" id="JBHUEL010000010">
    <property type="protein sequence ID" value="MFD1767392.1"/>
    <property type="molecule type" value="Genomic_DNA"/>
</dbReference>
<dbReference type="InterPro" id="IPR010652">
    <property type="entry name" value="DUF1232"/>
</dbReference>
<evidence type="ECO:0000313" key="8">
    <source>
        <dbReference type="Proteomes" id="UP001597215"/>
    </source>
</evidence>
<gene>
    <name evidence="7" type="ORF">ACFSAG_11140</name>
</gene>
<comment type="caution">
    <text evidence="7">The sequence shown here is derived from an EMBL/GenBank/DDBJ whole genome shotgun (WGS) entry which is preliminary data.</text>
</comment>
<dbReference type="Proteomes" id="UP001597215">
    <property type="component" value="Unassembled WGS sequence"/>
</dbReference>
<keyword evidence="3 5" id="KW-1133">Transmembrane helix</keyword>
<proteinExistence type="predicted"/>
<organism evidence="7 8">
    <name type="scientific">Sphingorhabdus buctiana</name>
    <dbReference type="NCBI Taxonomy" id="1508805"/>
    <lineage>
        <taxon>Bacteria</taxon>
        <taxon>Pseudomonadati</taxon>
        <taxon>Pseudomonadota</taxon>
        <taxon>Alphaproteobacteria</taxon>
        <taxon>Sphingomonadales</taxon>
        <taxon>Sphingomonadaceae</taxon>
        <taxon>Sphingorhabdus</taxon>
    </lineage>
</organism>
<feature type="transmembrane region" description="Helical" evidence="5">
    <location>
        <begin position="101"/>
        <end position="122"/>
    </location>
</feature>
<evidence type="ECO:0000256" key="2">
    <source>
        <dbReference type="ARBA" id="ARBA00022692"/>
    </source>
</evidence>
<evidence type="ECO:0000313" key="7">
    <source>
        <dbReference type="EMBL" id="MFD1767392.1"/>
    </source>
</evidence>
<evidence type="ECO:0000256" key="5">
    <source>
        <dbReference type="SAM" id="Phobius"/>
    </source>
</evidence>
<sequence>MEFLRAIAHNIRVQGHATWLCARDPELDWPLRIFALAIAAYALSPIDLIPDFIPVLGMLDDAILLPLAVWLFRKAVPDAIFERNLRVAEAAATRPVSRGGAVAIAIIWLLLALWLAKLLGLIDLG</sequence>
<evidence type="ECO:0000256" key="3">
    <source>
        <dbReference type="ARBA" id="ARBA00022989"/>
    </source>
</evidence>
<dbReference type="Pfam" id="PF06803">
    <property type="entry name" value="DUF1232"/>
    <property type="match status" value="1"/>
</dbReference>
<feature type="domain" description="DUF1232" evidence="6">
    <location>
        <begin position="33"/>
        <end position="67"/>
    </location>
</feature>
<keyword evidence="4 5" id="KW-0472">Membrane</keyword>
<accession>A0ABW4MIL3</accession>
<reference evidence="8" key="1">
    <citation type="journal article" date="2019" name="Int. J. Syst. Evol. Microbiol.">
        <title>The Global Catalogue of Microorganisms (GCM) 10K type strain sequencing project: providing services to taxonomists for standard genome sequencing and annotation.</title>
        <authorList>
            <consortium name="The Broad Institute Genomics Platform"/>
            <consortium name="The Broad Institute Genome Sequencing Center for Infectious Disease"/>
            <person name="Wu L."/>
            <person name="Ma J."/>
        </authorList>
    </citation>
    <scope>NUCLEOTIDE SEQUENCE [LARGE SCALE GENOMIC DNA]</scope>
    <source>
        <strain evidence="8">CGMCC 1.12449</strain>
    </source>
</reference>
<dbReference type="RefSeq" id="WP_381514734.1">
    <property type="nucleotide sequence ID" value="NZ_JBHUEL010000010.1"/>
</dbReference>
<comment type="subcellular location">
    <subcellularLocation>
        <location evidence="1">Endomembrane system</location>
        <topology evidence="1">Multi-pass membrane protein</topology>
    </subcellularLocation>
</comment>
<protein>
    <submittedName>
        <fullName evidence="7">YkvA family protein</fullName>
    </submittedName>
</protein>
<keyword evidence="2 5" id="KW-0812">Transmembrane</keyword>